<evidence type="ECO:0008006" key="7">
    <source>
        <dbReference type="Google" id="ProtNLM"/>
    </source>
</evidence>
<evidence type="ECO:0000259" key="5">
    <source>
        <dbReference type="SMART" id="SM01332"/>
    </source>
</evidence>
<dbReference type="EMBL" id="HBGZ01000877">
    <property type="protein sequence ID" value="CAD9571411.1"/>
    <property type="molecule type" value="Transcribed_RNA"/>
</dbReference>
<dbReference type="InterPro" id="IPR039361">
    <property type="entry name" value="Cyclin"/>
</dbReference>
<proteinExistence type="inferred from homology"/>
<organism evidence="6">
    <name type="scientific">Skeletonema marinoi</name>
    <dbReference type="NCBI Taxonomy" id="267567"/>
    <lineage>
        <taxon>Eukaryota</taxon>
        <taxon>Sar</taxon>
        <taxon>Stramenopiles</taxon>
        <taxon>Ochrophyta</taxon>
        <taxon>Bacillariophyta</taxon>
        <taxon>Coscinodiscophyceae</taxon>
        <taxon>Thalassiosirophycidae</taxon>
        <taxon>Thalassiosirales</taxon>
        <taxon>Skeletonemataceae</taxon>
        <taxon>Skeletonema</taxon>
        <taxon>Skeletonema marinoi-dohrnii complex</taxon>
    </lineage>
</organism>
<comment type="similarity">
    <text evidence="2">Belongs to the cyclin family.</text>
</comment>
<feature type="domain" description="Cyclin C-terminal" evidence="5">
    <location>
        <begin position="180"/>
        <end position="319"/>
    </location>
</feature>
<dbReference type="SMART" id="SM00385">
    <property type="entry name" value="CYCLIN"/>
    <property type="match status" value="2"/>
</dbReference>
<dbReference type="CDD" id="cd20537">
    <property type="entry name" value="CYCLIN_CCNO-like_rpt2"/>
    <property type="match status" value="1"/>
</dbReference>
<evidence type="ECO:0000256" key="3">
    <source>
        <dbReference type="SAM" id="MobiDB-lite"/>
    </source>
</evidence>
<feature type="domain" description="Cyclin-like" evidence="4">
    <location>
        <begin position="87"/>
        <end position="171"/>
    </location>
</feature>
<protein>
    <recommendedName>
        <fullName evidence="7">Cyclin N-terminal domain-containing protein</fullName>
    </recommendedName>
</protein>
<keyword evidence="1 2" id="KW-0195">Cyclin</keyword>
<gene>
    <name evidence="6" type="ORF">SMAR0320_LOCUS667</name>
</gene>
<dbReference type="SUPFAM" id="SSF47954">
    <property type="entry name" value="Cyclin-like"/>
    <property type="match status" value="2"/>
</dbReference>
<dbReference type="SMART" id="SM01332">
    <property type="entry name" value="Cyclin_C"/>
    <property type="match status" value="1"/>
</dbReference>
<dbReference type="PANTHER" id="PTHR10177">
    <property type="entry name" value="CYCLINS"/>
    <property type="match status" value="1"/>
</dbReference>
<evidence type="ECO:0000256" key="1">
    <source>
        <dbReference type="ARBA" id="ARBA00023127"/>
    </source>
</evidence>
<accession>A0A7S2P0Y3</accession>
<evidence type="ECO:0000259" key="4">
    <source>
        <dbReference type="SMART" id="SM00385"/>
    </source>
</evidence>
<dbReference type="InterPro" id="IPR006671">
    <property type="entry name" value="Cyclin_N"/>
</dbReference>
<dbReference type="AlphaFoldDB" id="A0A7S2P0Y3"/>
<feature type="domain" description="Cyclin-like" evidence="4">
    <location>
        <begin position="187"/>
        <end position="281"/>
    </location>
</feature>
<sequence>MALTTPIITDVQYIEVCERLKVMRRQESTHYSTPDYLAAEWQARLVEEAAEDDIAREVNELANPNEGSSGQTSSSQINELWREKICEWCYQVVDHFDFNREVVNVAMTYLDRYLATRTVNRRIFQLAAMTALYLAIKLFEPGKLRMSSLIELSRGYFLAEHIVAMEDSMLQALSWHVHPPTPFAFCRDLTKLISADVTPRLRHDISELARFLTELSVCDYYFVTRKPSSIAMASIINAMELMGPHKIDPRYKVQFLHHVVEAGLDIANDDEIIQCYERLREMYIAGGYTPTSDDDEEEENDTIRVETGSPTGVADGPDSVTVSANQEEIMECA</sequence>
<dbReference type="InterPro" id="IPR004367">
    <property type="entry name" value="Cyclin_C-dom"/>
</dbReference>
<dbReference type="Pfam" id="PF02984">
    <property type="entry name" value="Cyclin_C"/>
    <property type="match status" value="1"/>
</dbReference>
<dbReference type="FunFam" id="1.10.472.10:FF:000093">
    <property type="entry name" value="Predicted protein"/>
    <property type="match status" value="1"/>
</dbReference>
<dbReference type="Gene3D" id="1.10.472.10">
    <property type="entry name" value="Cyclin-like"/>
    <property type="match status" value="2"/>
</dbReference>
<reference evidence="6" key="1">
    <citation type="submission" date="2021-01" db="EMBL/GenBank/DDBJ databases">
        <authorList>
            <person name="Corre E."/>
            <person name="Pelletier E."/>
            <person name="Niang G."/>
            <person name="Scheremetjew M."/>
            <person name="Finn R."/>
            <person name="Kale V."/>
            <person name="Holt S."/>
            <person name="Cochrane G."/>
            <person name="Meng A."/>
            <person name="Brown T."/>
            <person name="Cohen L."/>
        </authorList>
    </citation>
    <scope>NUCLEOTIDE SEQUENCE</scope>
    <source>
        <strain evidence="6">SM1012Den-03</strain>
    </source>
</reference>
<name>A0A7S2P0Y3_9STRA</name>
<dbReference type="InterPro" id="IPR013763">
    <property type="entry name" value="Cyclin-like_dom"/>
</dbReference>
<evidence type="ECO:0000313" key="6">
    <source>
        <dbReference type="EMBL" id="CAD9571411.1"/>
    </source>
</evidence>
<dbReference type="Pfam" id="PF00134">
    <property type="entry name" value="Cyclin_N"/>
    <property type="match status" value="1"/>
</dbReference>
<feature type="region of interest" description="Disordered" evidence="3">
    <location>
        <begin position="288"/>
        <end position="328"/>
    </location>
</feature>
<dbReference type="InterPro" id="IPR036915">
    <property type="entry name" value="Cyclin-like_sf"/>
</dbReference>
<evidence type="ECO:0000256" key="2">
    <source>
        <dbReference type="RuleBase" id="RU000383"/>
    </source>
</evidence>